<evidence type="ECO:0000313" key="2">
    <source>
        <dbReference type="Proteomes" id="UP001239111"/>
    </source>
</evidence>
<dbReference type="Proteomes" id="UP001239111">
    <property type="component" value="Chromosome 2"/>
</dbReference>
<gene>
    <name evidence="1" type="ORF">QAD02_012817</name>
</gene>
<organism evidence="1 2">
    <name type="scientific">Eretmocerus hayati</name>
    <dbReference type="NCBI Taxonomy" id="131215"/>
    <lineage>
        <taxon>Eukaryota</taxon>
        <taxon>Metazoa</taxon>
        <taxon>Ecdysozoa</taxon>
        <taxon>Arthropoda</taxon>
        <taxon>Hexapoda</taxon>
        <taxon>Insecta</taxon>
        <taxon>Pterygota</taxon>
        <taxon>Neoptera</taxon>
        <taxon>Endopterygota</taxon>
        <taxon>Hymenoptera</taxon>
        <taxon>Apocrita</taxon>
        <taxon>Proctotrupomorpha</taxon>
        <taxon>Chalcidoidea</taxon>
        <taxon>Aphelinidae</taxon>
        <taxon>Aphelininae</taxon>
        <taxon>Eretmocerus</taxon>
    </lineage>
</organism>
<comment type="caution">
    <text evidence="1">The sequence shown here is derived from an EMBL/GenBank/DDBJ whole genome shotgun (WGS) entry which is preliminary data.</text>
</comment>
<accession>A0ACC2P0R5</accession>
<keyword evidence="2" id="KW-1185">Reference proteome</keyword>
<sequence>MGLKFGPIQDLRTLINNVERETSKNSSVQDSSDFDEGIAVPIPAKRMRKENRPLLDQESSNREEIDKYVQGRETHNATGNNRSFYHILATFTCIIEGELDVEEYIDVRSSVRAHDKRVDEQHTIEKALDSGIVSRIQRSALVREACNELVRIAPGKEYYPDAPYKILAAKSIIRAFPKEALPTNISKIPRVQYYEPKKGEGLIGFRSKTMRKQNLKAGERMRNVASKGSTTSESPKESNDCGQLLSEDVYQAKVSQLSLMRLQGNKAEIFKLMNETRPSRVKWVLSSGGDGPAYVTDILGKFNKFKFFKGELILLEFKNMFRNIDNGRLLDMFPSFYAPRIIHYCWKLPKIFLVKQERYAITNDNLMKSAIDKNAKGPVQPYMICATSGSDSIEQYFVKADNVEIKILLANYPIHCTLDISASSCIKMSEKKAPKPRAPSFTDEEIAISMTCLDQYKNIIENTKTDSCSMREKKEAWDNVTAEYEDMCIEHDIYTTRSTEQLKTCWKNVKAKVRKIDSEARTEAMMTGGGPPHCINPSDEALVTMVHKIKPTLDFTLENSWDSTAAFEETVDLTADNENIGENDSRQLNSIADEVIDLLDKKMYNDDDDQFKVHGNYASELECQASTSQNLENDACGENLLNERNEALAMKRGFCKPAASSYKNQKFPMCKFEKNESYKNVQSGSVAWPIGRSVTTSQLKRKNAKPKLTTSQKLGRQMRMWEVSLARGQNVEKGDDVQKTDSKPGILATRLRKCKENMGSDDDYDRPAKKSKLSWARAEQAEKIQRAEEARQQQAEFHQARMEVFSKEKMYWNIKIEVIELEKQLLVKQLASDIVAAYSKAKSSEESKP</sequence>
<name>A0ACC2P0R5_9HYME</name>
<reference evidence="1" key="1">
    <citation type="submission" date="2023-04" db="EMBL/GenBank/DDBJ databases">
        <title>A chromosome-level genome assembly of the parasitoid wasp Eretmocerus hayati.</title>
        <authorList>
            <person name="Zhong Y."/>
            <person name="Liu S."/>
            <person name="Liu Y."/>
        </authorList>
    </citation>
    <scope>NUCLEOTIDE SEQUENCE</scope>
    <source>
        <strain evidence="1">ZJU_SS_LIU_2023</strain>
    </source>
</reference>
<dbReference type="EMBL" id="CM056742">
    <property type="protein sequence ID" value="KAJ8677030.1"/>
    <property type="molecule type" value="Genomic_DNA"/>
</dbReference>
<evidence type="ECO:0000313" key="1">
    <source>
        <dbReference type="EMBL" id="KAJ8677030.1"/>
    </source>
</evidence>
<protein>
    <submittedName>
        <fullName evidence="1">Uncharacterized protein</fullName>
    </submittedName>
</protein>
<proteinExistence type="predicted"/>